<keyword evidence="5 6" id="KW-0472">Membrane</keyword>
<evidence type="ECO:0000313" key="9">
    <source>
        <dbReference type="EMBL" id="WOK04295.1"/>
    </source>
</evidence>
<keyword evidence="10" id="KW-1185">Reference proteome</keyword>
<feature type="transmembrane region" description="Helical" evidence="6">
    <location>
        <begin position="456"/>
        <end position="482"/>
    </location>
</feature>
<feature type="transmembrane region" description="Helical" evidence="6">
    <location>
        <begin position="832"/>
        <end position="856"/>
    </location>
</feature>
<name>A0ABZ0IJ07_9BACT</name>
<dbReference type="InterPro" id="IPR025857">
    <property type="entry name" value="MacB_PCD"/>
</dbReference>
<proteinExistence type="predicted"/>
<protein>
    <submittedName>
        <fullName evidence="9">FtsX-like permease family protein</fullName>
    </submittedName>
</protein>
<evidence type="ECO:0000256" key="5">
    <source>
        <dbReference type="ARBA" id="ARBA00023136"/>
    </source>
</evidence>
<feature type="transmembrane region" description="Helical" evidence="6">
    <location>
        <begin position="359"/>
        <end position="385"/>
    </location>
</feature>
<feature type="transmembrane region" description="Helical" evidence="6">
    <location>
        <begin position="94"/>
        <end position="115"/>
    </location>
</feature>
<accession>A0ABZ0IJ07</accession>
<organism evidence="9 10">
    <name type="scientific">Imperialibacter roseus</name>
    <dbReference type="NCBI Taxonomy" id="1324217"/>
    <lineage>
        <taxon>Bacteria</taxon>
        <taxon>Pseudomonadati</taxon>
        <taxon>Bacteroidota</taxon>
        <taxon>Cytophagia</taxon>
        <taxon>Cytophagales</taxon>
        <taxon>Flammeovirgaceae</taxon>
        <taxon>Imperialibacter</taxon>
    </lineage>
</organism>
<dbReference type="InterPro" id="IPR003838">
    <property type="entry name" value="ABC3_permease_C"/>
</dbReference>
<keyword evidence="4 6" id="KW-1133">Transmembrane helix</keyword>
<evidence type="ECO:0000256" key="1">
    <source>
        <dbReference type="ARBA" id="ARBA00004651"/>
    </source>
</evidence>
<sequence length="873" mass="98159">MKQQQPPQWINRLLDWYCSGEYANEIRGDLLELFDRWVEENGARKASWLYVVNGLMFLRMYNARIRKTQIKTNQMTMITHYLKIAGRNMARQKLYTLANIVGLSVGIAVSLMIFLHVDKELSFDKAYPKHDNIYRLAATTWAKSSPTQGEAFKAYMPEVKEFCRFADFGGELTVLNVGEDFFDVEHVYLADQSAIDMFDYQFVNGTAEGALTRPGTTLLTESLAKKVFGTDNPVGQTIELNESDKFEVTGVIKDLPANSHIKAELLVSMPTFMKWVDADWYSNKGWMVMYTYVLFDNQQQAESAMTKMLDFQIDYRQITEEGMAEVKAENFFYELMPLTDIHLQSNKIQEMGPNSSATYIYIFITLAVFITIIACVNFVNIFVTISMRRIKEIGMRKVMGAKRGQLLQQFLGESMLTSALSALVALVLCAIAMPFYNSLAGSGIEAVQLLELKYLAFVAGIVLLIGLLAGAYPALVVSGFTATKALSAKRDARTSGVSGFRKGLVVFQFVLSLFIIISTVAVTEQMNFVRDKDLGFSASHVVAVKTYGKMKEQLVENRESLFARLKQNPAIEDVSLSSNLMGDQLSVEGFRLASMDPDADYPSVNVLRVDEGFLSTLDIELLSGRTFQPKADTGGVYIINKKLADLWGIENPVGEMAEQMTRNERGPIIGMIDDIHYYSLHREVEPLVIEYKPWWTGYMLVEIDAENVPQTVAYLENFVQEVAPASIFHYRFLDDRIDALYKEEYSMFKIFRVFSVLAIMISCIGLLGLAAIEVQRRTKEIGIRKVLGASNQGILGLLSRQFVVMVGIAIVVTVPLSIYAIGEWLANFEYHIIPGALTYVLPSVFFIMLAFAMVGLQAFRAATANPSDSLRYE</sequence>
<reference evidence="9 10" key="1">
    <citation type="journal article" date="2023" name="Microbiol. Resour. Announc.">
        <title>Complete Genome Sequence of Imperialibacter roseus strain P4T.</title>
        <authorList>
            <person name="Tizabi D.R."/>
            <person name="Bachvaroff T."/>
            <person name="Hill R.T."/>
        </authorList>
    </citation>
    <scope>NUCLEOTIDE SEQUENCE [LARGE SCALE GENOMIC DNA]</scope>
    <source>
        <strain evidence="9 10">P4T</strain>
    </source>
</reference>
<comment type="subcellular location">
    <subcellularLocation>
        <location evidence="1">Cell membrane</location>
        <topology evidence="1">Multi-pass membrane protein</topology>
    </subcellularLocation>
</comment>
<feature type="transmembrane region" description="Helical" evidence="6">
    <location>
        <begin position="406"/>
        <end position="436"/>
    </location>
</feature>
<feature type="transmembrane region" description="Helical" evidence="6">
    <location>
        <begin position="750"/>
        <end position="772"/>
    </location>
</feature>
<dbReference type="PANTHER" id="PTHR30572">
    <property type="entry name" value="MEMBRANE COMPONENT OF TRANSPORTER-RELATED"/>
    <property type="match status" value="1"/>
</dbReference>
<dbReference type="Pfam" id="PF12704">
    <property type="entry name" value="MacB_PCD"/>
    <property type="match status" value="1"/>
</dbReference>
<evidence type="ECO:0000313" key="10">
    <source>
        <dbReference type="Proteomes" id="UP001302349"/>
    </source>
</evidence>
<feature type="transmembrane region" description="Helical" evidence="6">
    <location>
        <begin position="793"/>
        <end position="820"/>
    </location>
</feature>
<dbReference type="PANTHER" id="PTHR30572:SF18">
    <property type="entry name" value="ABC-TYPE MACROLIDE FAMILY EXPORT SYSTEM PERMEASE COMPONENT 2"/>
    <property type="match status" value="1"/>
</dbReference>
<dbReference type="Proteomes" id="UP001302349">
    <property type="component" value="Chromosome"/>
</dbReference>
<evidence type="ECO:0000259" key="8">
    <source>
        <dbReference type="Pfam" id="PF12704"/>
    </source>
</evidence>
<dbReference type="Pfam" id="PF02687">
    <property type="entry name" value="FtsX"/>
    <property type="match status" value="2"/>
</dbReference>
<feature type="domain" description="MacB-like periplasmic core" evidence="8">
    <location>
        <begin position="96"/>
        <end position="307"/>
    </location>
</feature>
<dbReference type="EMBL" id="CP136051">
    <property type="protein sequence ID" value="WOK04295.1"/>
    <property type="molecule type" value="Genomic_DNA"/>
</dbReference>
<keyword evidence="2" id="KW-1003">Cell membrane</keyword>
<evidence type="ECO:0000256" key="6">
    <source>
        <dbReference type="SAM" id="Phobius"/>
    </source>
</evidence>
<evidence type="ECO:0000259" key="7">
    <source>
        <dbReference type="Pfam" id="PF02687"/>
    </source>
</evidence>
<gene>
    <name evidence="9" type="ORF">RT717_14540</name>
</gene>
<feature type="domain" description="ABC3 transporter permease C-terminal" evidence="7">
    <location>
        <begin position="365"/>
        <end position="478"/>
    </location>
</feature>
<evidence type="ECO:0000256" key="4">
    <source>
        <dbReference type="ARBA" id="ARBA00022989"/>
    </source>
</evidence>
<keyword evidence="3 6" id="KW-0812">Transmembrane</keyword>
<evidence type="ECO:0000256" key="3">
    <source>
        <dbReference type="ARBA" id="ARBA00022692"/>
    </source>
</evidence>
<dbReference type="RefSeq" id="WP_317487108.1">
    <property type="nucleotide sequence ID" value="NZ_CP136051.1"/>
</dbReference>
<feature type="transmembrane region" description="Helical" evidence="6">
    <location>
        <begin position="503"/>
        <end position="522"/>
    </location>
</feature>
<feature type="domain" description="ABC3 transporter permease C-terminal" evidence="7">
    <location>
        <begin position="753"/>
        <end position="866"/>
    </location>
</feature>
<evidence type="ECO:0000256" key="2">
    <source>
        <dbReference type="ARBA" id="ARBA00022475"/>
    </source>
</evidence>
<dbReference type="InterPro" id="IPR050250">
    <property type="entry name" value="Macrolide_Exporter_MacB"/>
</dbReference>
<dbReference type="NCBIfam" id="NF038404">
    <property type="entry name" value="perm_prefix_2"/>
    <property type="match status" value="1"/>
</dbReference>
<dbReference type="InterPro" id="IPR047699">
    <property type="entry name" value="Permease_put_prefix"/>
</dbReference>